<accession>A0A8J2TUN8</accession>
<reference evidence="2 3" key="1">
    <citation type="journal article" date="2014" name="Int. J. Syst. Evol. Microbiol.">
        <title>Complete genome sequence of Corynebacterium casei LMG S-19264T (=DSM 44701T), isolated from a smear-ripened cheese.</title>
        <authorList>
            <consortium name="US DOE Joint Genome Institute (JGI-PGF)"/>
            <person name="Walter F."/>
            <person name="Albersmeier A."/>
            <person name="Kalinowski J."/>
            <person name="Ruckert C."/>
        </authorList>
    </citation>
    <scope>NUCLEOTIDE SEQUENCE [LARGE SCALE GENOMIC DNA]</scope>
    <source>
        <strain evidence="2 3">CGMCC 1.15295</strain>
    </source>
</reference>
<dbReference type="EMBL" id="BMIC01000014">
    <property type="protein sequence ID" value="GFZ94824.1"/>
    <property type="molecule type" value="Genomic_DNA"/>
</dbReference>
<proteinExistence type="predicted"/>
<evidence type="ECO:0000313" key="2">
    <source>
        <dbReference type="EMBL" id="GFZ94824.1"/>
    </source>
</evidence>
<protein>
    <submittedName>
        <fullName evidence="2">Uncharacterized protein</fullName>
    </submittedName>
</protein>
<gene>
    <name evidence="2" type="ORF">GCM10011531_28170</name>
</gene>
<dbReference type="AlphaFoldDB" id="A0A8J2TUN8"/>
<feature type="transmembrane region" description="Helical" evidence="1">
    <location>
        <begin position="7"/>
        <end position="29"/>
    </location>
</feature>
<name>A0A8J2TUN8_9FLAO</name>
<organism evidence="2 3">
    <name type="scientific">Aquaticitalea lipolytica</name>
    <dbReference type="NCBI Taxonomy" id="1247562"/>
    <lineage>
        <taxon>Bacteria</taxon>
        <taxon>Pseudomonadati</taxon>
        <taxon>Bacteroidota</taxon>
        <taxon>Flavobacteriia</taxon>
        <taxon>Flavobacteriales</taxon>
        <taxon>Flavobacteriaceae</taxon>
        <taxon>Aquaticitalea</taxon>
    </lineage>
</organism>
<keyword evidence="3" id="KW-1185">Reference proteome</keyword>
<comment type="caution">
    <text evidence="2">The sequence shown here is derived from an EMBL/GenBank/DDBJ whole genome shotgun (WGS) entry which is preliminary data.</text>
</comment>
<keyword evidence="1" id="KW-0472">Membrane</keyword>
<feature type="transmembrane region" description="Helical" evidence="1">
    <location>
        <begin position="91"/>
        <end position="109"/>
    </location>
</feature>
<feature type="transmembrane region" description="Helical" evidence="1">
    <location>
        <begin position="67"/>
        <end position="85"/>
    </location>
</feature>
<sequence>MRIVVKIFYYLSIIILAIESLALALMSGSESNIINLKNTESVVLLSISLVLLVVLVSQFFKKLQPYSLILSIIALLALIALNLNIKLSTGGYLYVFWIVLVVVANTYLIRKNRL</sequence>
<keyword evidence="1" id="KW-1133">Transmembrane helix</keyword>
<dbReference type="RefSeq" id="WP_188607053.1">
    <property type="nucleotide sequence ID" value="NZ_BMIC01000014.1"/>
</dbReference>
<evidence type="ECO:0000313" key="3">
    <source>
        <dbReference type="Proteomes" id="UP000598120"/>
    </source>
</evidence>
<dbReference type="Proteomes" id="UP000598120">
    <property type="component" value="Unassembled WGS sequence"/>
</dbReference>
<evidence type="ECO:0000256" key="1">
    <source>
        <dbReference type="SAM" id="Phobius"/>
    </source>
</evidence>
<keyword evidence="1" id="KW-0812">Transmembrane</keyword>
<feature type="transmembrane region" description="Helical" evidence="1">
    <location>
        <begin position="41"/>
        <end position="60"/>
    </location>
</feature>